<feature type="signal peptide" evidence="1">
    <location>
        <begin position="1"/>
        <end position="23"/>
    </location>
</feature>
<evidence type="ECO:0000259" key="2">
    <source>
        <dbReference type="PROSITE" id="PS51272"/>
    </source>
</evidence>
<reference evidence="3 4" key="1">
    <citation type="submission" date="2020-04" db="EMBL/GenBank/DDBJ databases">
        <title>Genome sequencing of novel species.</title>
        <authorList>
            <person name="Heo J."/>
            <person name="Kim S.-J."/>
            <person name="Kim J.-S."/>
            <person name="Hong S.-B."/>
            <person name="Kwon S.-W."/>
        </authorList>
    </citation>
    <scope>NUCLEOTIDE SEQUENCE [LARGE SCALE GENOMIC DNA]</scope>
    <source>
        <strain evidence="3 4">MFER-1</strain>
    </source>
</reference>
<dbReference type="InterPro" id="IPR032109">
    <property type="entry name" value="Big_3_5"/>
</dbReference>
<dbReference type="InterPro" id="IPR013783">
    <property type="entry name" value="Ig-like_fold"/>
</dbReference>
<organism evidence="3 4">
    <name type="scientific">Cohnella herbarum</name>
    <dbReference type="NCBI Taxonomy" id="2728023"/>
    <lineage>
        <taxon>Bacteria</taxon>
        <taxon>Bacillati</taxon>
        <taxon>Bacillota</taxon>
        <taxon>Bacilli</taxon>
        <taxon>Bacillales</taxon>
        <taxon>Paenibacillaceae</taxon>
        <taxon>Cohnella</taxon>
    </lineage>
</organism>
<dbReference type="PROSITE" id="PS51272">
    <property type="entry name" value="SLH"/>
    <property type="match status" value="3"/>
</dbReference>
<dbReference type="Proteomes" id="UP000502248">
    <property type="component" value="Chromosome"/>
</dbReference>
<evidence type="ECO:0000313" key="3">
    <source>
        <dbReference type="EMBL" id="QJD84740.1"/>
    </source>
</evidence>
<name>A0A7Z2ZMD8_9BACL</name>
<dbReference type="Gene3D" id="2.60.40.10">
    <property type="entry name" value="Immunoglobulins"/>
    <property type="match status" value="2"/>
</dbReference>
<dbReference type="KEGG" id="cheb:HH215_17140"/>
<evidence type="ECO:0000313" key="4">
    <source>
        <dbReference type="Proteomes" id="UP000502248"/>
    </source>
</evidence>
<dbReference type="InterPro" id="IPR001119">
    <property type="entry name" value="SLH_dom"/>
</dbReference>
<feature type="domain" description="SLH" evidence="2">
    <location>
        <begin position="1238"/>
        <end position="1297"/>
    </location>
</feature>
<feature type="domain" description="SLH" evidence="2">
    <location>
        <begin position="1298"/>
        <end position="1360"/>
    </location>
</feature>
<sequence>MMAKKWMALLFAFVLLLPTEAVFRSPEASAAALFAGGSGTAGDPYLISNPTQLNNVREMLNKNFKLTQNIDLTEYVSSSGLGYNEGKGWNPIGMSESPFTGVFDGDGHVITGLAINRSEMTTGLFRGLTGTIKNLGVVGAQVVNQLPITGILVGQSLGGTIQNCFVKGSVTSTANTAGGLVGANSGTIANSYSLASVSAPYQVGGLVGSNMDIEDFTARIENSYAAGTVTATFSMNQGGLVGYSNATVVNSFYDKSTSGQSDEGNGTGLDSTHMFMKATYTGWDFESVWTIRELDDYPELRVFNTVPTTPDYAPTATPTLTGTAQVGSTLTASSGYADADDDEESGTTYAFYRYDADGITGETLVQGASAMKTYTIAAADLGKVIKVKVVPKNAKATGATATSAATAVIAEALPVMISTAEELDAIRNNTSGNYILTRDIDLTDYLSPTGGGYNGGKGWKPIGTLSDQFKGTFNGNGHVITGLKIDRPDPVEAPVGFFGRIKEGSSIKRVGLVNVDVKGSVAVGALVGTNTGSVSESFATGKVAASGTFAGGLVGNSTGTIANSYAIVTVNSTSTDVGGLVGKTTMLGPTTPGTVSTSFAAGIVTGTGNTGGLIGTNTGSVDDKSFYDKSISGQSDTNKGIGKTTVEMKTQSTFTGWDFNNVWLMDPSTGNPSLRAFVPTDALPTASPTLSGTTQVGSTLTATSGYADADDDEESGTTYAFYRYDPSGTSGETLVQEESSMNTYTVTVADTGKVIKVKVTPKNAKATGATVTSAPTGVVPQLATEISLVLEPAAVTTSGLKYGSTVTLTATVGPASGAGAVPTGTVRFYMGVKLLGTEELDYKLLGTGELDDDGVATLTVSDWTQLPNPGNSPYECALLASYNGTPPYEAGGRMLQVKVYDKITTTVSLSADHATATAGQSVKLTALIEADDDLRGVPTGSVTFKNGNTTLGTATLNEHGKAEWTATSLPVGANDKLTAEYAGAGDHLGSESSEVTVTINPAPSSVSGPSGVSAPAKEEIKVDVQGGAGTNGKVVAQTVITRTTDANGKKKDEVNFTPEQVGDTVRQMQTGSTRAATLVIPDAKDEVSELNVKLPKASTDKLAGENVGLSIFTNDVHIGIPSGSMQGLSSDTYFRVVPIKQEDERKAVEQRAKTEQAAKLAIGIEGVSVIGRPMTIETNLQSRPVELVLPLGNANLTEDQKKDLGVFIEHSDGTKEFVRGELVSYNSSGALGLRITVSKFSTFTIVHLSGWSAALSVTVHNPYIFGYGDGTFRPNSAITRAEMAAILARAFLAKSTNTALSFADVPDKHWARLAIAQTTAAGLLIGYSNGTFKPDQAITRGEMASIAAKLLGGSEANIAGGNGGGFTDIKGHWAQTSIERVQAAGIIAGYGNGTFRPDDKLTRSQAVVIVNKLLGWKPQASKPAKWTDVPAKHWAFDAIQEASGEDVKH</sequence>
<dbReference type="EMBL" id="CP051680">
    <property type="protein sequence ID" value="QJD84740.1"/>
    <property type="molecule type" value="Genomic_DNA"/>
</dbReference>
<dbReference type="PANTHER" id="PTHR43308">
    <property type="entry name" value="OUTER MEMBRANE PROTEIN ALPHA-RELATED"/>
    <property type="match status" value="1"/>
</dbReference>
<proteinExistence type="predicted"/>
<dbReference type="Pfam" id="PF07581">
    <property type="entry name" value="Glug"/>
    <property type="match status" value="1"/>
</dbReference>
<keyword evidence="4" id="KW-1185">Reference proteome</keyword>
<feature type="domain" description="SLH" evidence="2">
    <location>
        <begin position="1361"/>
        <end position="1424"/>
    </location>
</feature>
<dbReference type="Gene3D" id="2.160.20.110">
    <property type="match status" value="2"/>
</dbReference>
<dbReference type="InterPro" id="IPR011493">
    <property type="entry name" value="GLUG"/>
</dbReference>
<keyword evidence="1" id="KW-0732">Signal</keyword>
<dbReference type="Pfam" id="PF16640">
    <property type="entry name" value="Big_3_5"/>
    <property type="match status" value="2"/>
</dbReference>
<protein>
    <recommendedName>
        <fullName evidence="2">SLH domain-containing protein</fullName>
    </recommendedName>
</protein>
<dbReference type="InterPro" id="IPR051465">
    <property type="entry name" value="Cell_Envelope_Struct_Comp"/>
</dbReference>
<accession>A0A7Z2ZMD8</accession>
<dbReference type="Gene3D" id="2.60.40.2700">
    <property type="match status" value="2"/>
</dbReference>
<dbReference type="Pfam" id="PF00395">
    <property type="entry name" value="SLH"/>
    <property type="match status" value="3"/>
</dbReference>
<gene>
    <name evidence="3" type="ORF">HH215_17140</name>
</gene>
<feature type="chain" id="PRO_5038350717" description="SLH domain-containing protein" evidence="1">
    <location>
        <begin position="24"/>
        <end position="1449"/>
    </location>
</feature>
<evidence type="ECO:0000256" key="1">
    <source>
        <dbReference type="SAM" id="SignalP"/>
    </source>
</evidence>
<dbReference type="RefSeq" id="WP_169281020.1">
    <property type="nucleotide sequence ID" value="NZ_CP051680.1"/>
</dbReference>